<dbReference type="GO" id="GO:0071944">
    <property type="term" value="C:cell periphery"/>
    <property type="evidence" value="ECO:0007669"/>
    <property type="project" value="UniProtKB-ARBA"/>
</dbReference>
<gene>
    <name evidence="20" type="ORF">V9T40_006621</name>
</gene>
<dbReference type="GO" id="GO:0042308">
    <property type="term" value="P:negative regulation of protein import into nucleus"/>
    <property type="evidence" value="ECO:0007669"/>
    <property type="project" value="UniProtKB-ARBA"/>
</dbReference>
<comment type="catalytic activity">
    <reaction evidence="14">
        <text>L-threonyl-[protein] + ATP = O-phospho-L-threonyl-[protein] + ADP + H(+)</text>
        <dbReference type="Rhea" id="RHEA:46608"/>
        <dbReference type="Rhea" id="RHEA-COMP:11060"/>
        <dbReference type="Rhea" id="RHEA-COMP:11605"/>
        <dbReference type="ChEBI" id="CHEBI:15378"/>
        <dbReference type="ChEBI" id="CHEBI:30013"/>
        <dbReference type="ChEBI" id="CHEBI:30616"/>
        <dbReference type="ChEBI" id="CHEBI:61977"/>
        <dbReference type="ChEBI" id="CHEBI:456216"/>
        <dbReference type="EC" id="2.7.11.1"/>
    </reaction>
</comment>
<dbReference type="PANTHER" id="PTHR22988:SF76">
    <property type="entry name" value="CHROMOSOME UNDETERMINED SCAFFOLD_135, WHOLE GENOME SHOTGUN SEQUENCE"/>
    <property type="match status" value="1"/>
</dbReference>
<dbReference type="EMBL" id="JBBCAQ010000007">
    <property type="protein sequence ID" value="KAK7602647.1"/>
    <property type="molecule type" value="Genomic_DNA"/>
</dbReference>
<feature type="region of interest" description="Disordered" evidence="17">
    <location>
        <begin position="1"/>
        <end position="26"/>
    </location>
</feature>
<feature type="domain" description="AGC-kinase C-terminal" evidence="19">
    <location>
        <begin position="797"/>
        <end position="871"/>
    </location>
</feature>
<dbReference type="InterPro" id="IPR017441">
    <property type="entry name" value="Protein_kinase_ATP_BS"/>
</dbReference>
<feature type="binding site" evidence="16">
    <location>
        <position position="529"/>
    </location>
    <ligand>
        <name>ATP</name>
        <dbReference type="ChEBI" id="CHEBI:30616"/>
    </ligand>
</feature>
<evidence type="ECO:0000256" key="10">
    <source>
        <dbReference type="ARBA" id="ARBA00022741"/>
    </source>
</evidence>
<sequence>MERATEYVDQNNVLKTSQSEENPSLGTRFAQKTAFTSTFGASSSFRVSRTRQSKIFRPKNSQSYVPQKKESPNKKDKNWRLRFYQSLQKSALKVMRWPNEKCTLTANNFKKSSNVTITRKSGHHDCFGEPKQSYVKIVETTAKVQSTEEPDHRSPAPTSPELPPTPPPRNCAIPAPPPRSSTVPPAPPKSNSVLPVVPFPISGAISIPPPPRKLPIFSASGQPLQQLHLDDGCAILSQQFYYSPSSGYYSCSNSVGSCSPLPSDLNLKNVPILMHSVKSTQVEKPLLQTAIAVDNYIIRPPPAYRSSQVPVSPGLTPIPSDLTAVPSGFTPVPSGRISIPPGPAPLPAGYTPVSAGNLPSYSSSVQSLAASQTAILTPSKGSCIPKKPPLPLPQEQPTIEADITKIDHHSPIPKRKSDTVKNVRKLRNYSPQEFKFFMEQRIENLIKLNEQRRNRRLRLEEEMQKVGLSAEAQDEMRKMLHQKESNYLRQRRAKMNKSMFERIKRIGVGAFGEVTLVCKVDSGQLYAMKTLRKADVLRQKQVAHVKAERDILAEADNEWVVKLYFSFQDVENLYFVMEYIPGGDLMSLLIKFDIFKEEVAKFYLAELTCAVESVHTMGFIHRDIKPDNILIDRDGHIKLTDFGLCTGFRWTHNSKYYEDSHNRQDSLELTDEVNCHCPKVLERRRRREHRRCLAHSLVGTPNYIAPEVLLRTGYTQLCDWWSVGVVLYEMLIGCPPFAAQSPMETQNKIKNWQNALTIPTEPKVSPAAIDLILKLCTSPEKRLGKNASEIKTHPFLASIDFERGVRKLTPPYIPVIRYPMDTSNFDTCSQTDSEHSFGTSSSSLYGDPEDKQSHGFFEFTFRRFFDDAGGVSLETKMAATPEATKSRAAIYV</sequence>
<reference evidence="20 21" key="1">
    <citation type="submission" date="2024-03" db="EMBL/GenBank/DDBJ databases">
        <title>Adaptation during the transition from Ophiocordyceps entomopathogen to insect associate is accompanied by gene loss and intensified selection.</title>
        <authorList>
            <person name="Ward C.M."/>
            <person name="Onetto C.A."/>
            <person name="Borneman A.R."/>
        </authorList>
    </citation>
    <scope>NUCLEOTIDE SEQUENCE [LARGE SCALE GENOMIC DNA]</scope>
    <source>
        <strain evidence="20">AWRI1</strain>
        <tissue evidence="20">Single Adult Female</tissue>
    </source>
</reference>
<keyword evidence="6" id="KW-0723">Serine/threonine-protein kinase</keyword>
<dbReference type="SMART" id="SM00133">
    <property type="entry name" value="S_TK_X"/>
    <property type="match status" value="1"/>
</dbReference>
<evidence type="ECO:0000256" key="8">
    <source>
        <dbReference type="ARBA" id="ARBA00022679"/>
    </source>
</evidence>
<evidence type="ECO:0000313" key="21">
    <source>
        <dbReference type="Proteomes" id="UP001367676"/>
    </source>
</evidence>
<evidence type="ECO:0000256" key="1">
    <source>
        <dbReference type="ARBA" id="ARBA00001946"/>
    </source>
</evidence>
<dbReference type="InterPro" id="IPR000961">
    <property type="entry name" value="AGC-kinase_C"/>
</dbReference>
<evidence type="ECO:0000256" key="9">
    <source>
        <dbReference type="ARBA" id="ARBA00022723"/>
    </source>
</evidence>
<dbReference type="FunFam" id="3.30.200.20:FF:000391">
    <property type="entry name" value="Large tumor suppressor kinase 1"/>
    <property type="match status" value="1"/>
</dbReference>
<dbReference type="SMART" id="SM00220">
    <property type="entry name" value="S_TKc"/>
    <property type="match status" value="1"/>
</dbReference>
<dbReference type="AlphaFoldDB" id="A0AAN9TPU2"/>
<keyword evidence="7" id="KW-0597">Phosphoprotein</keyword>
<name>A0AAN9TPU2_9HEMI</name>
<keyword evidence="10 16" id="KW-0547">Nucleotide-binding</keyword>
<dbReference type="Proteomes" id="UP001367676">
    <property type="component" value="Unassembled WGS sequence"/>
</dbReference>
<evidence type="ECO:0000256" key="12">
    <source>
        <dbReference type="ARBA" id="ARBA00022840"/>
    </source>
</evidence>
<dbReference type="GO" id="GO:0051093">
    <property type="term" value="P:negative regulation of developmental process"/>
    <property type="evidence" value="ECO:0007669"/>
    <property type="project" value="UniProtKB-ARBA"/>
</dbReference>
<evidence type="ECO:0000256" key="17">
    <source>
        <dbReference type="SAM" id="MobiDB-lite"/>
    </source>
</evidence>
<dbReference type="PROSITE" id="PS00108">
    <property type="entry name" value="PROTEIN_KINASE_ST"/>
    <property type="match status" value="1"/>
</dbReference>
<dbReference type="GO" id="GO:0022604">
    <property type="term" value="P:regulation of cell morphogenesis"/>
    <property type="evidence" value="ECO:0007669"/>
    <property type="project" value="UniProtKB-ARBA"/>
</dbReference>
<dbReference type="Pfam" id="PF00069">
    <property type="entry name" value="Pkinase"/>
    <property type="match status" value="2"/>
</dbReference>
<evidence type="ECO:0000256" key="14">
    <source>
        <dbReference type="ARBA" id="ARBA00047899"/>
    </source>
</evidence>
<dbReference type="GO" id="GO:0045177">
    <property type="term" value="C:apical part of cell"/>
    <property type="evidence" value="ECO:0007669"/>
    <property type="project" value="UniProtKB-ARBA"/>
</dbReference>
<comment type="caution">
    <text evidence="20">The sequence shown here is derived from an EMBL/GenBank/DDBJ whole genome shotgun (WGS) entry which is preliminary data.</text>
</comment>
<comment type="subcellular location">
    <subcellularLocation>
        <location evidence="2">Cytoplasm</location>
    </subcellularLocation>
</comment>
<dbReference type="GO" id="GO:0048814">
    <property type="term" value="P:regulation of dendrite morphogenesis"/>
    <property type="evidence" value="ECO:0007669"/>
    <property type="project" value="UniProtKB-ARBA"/>
</dbReference>
<dbReference type="GO" id="GO:0005737">
    <property type="term" value="C:cytoplasm"/>
    <property type="evidence" value="ECO:0007669"/>
    <property type="project" value="UniProtKB-SubCell"/>
</dbReference>
<evidence type="ECO:0000256" key="3">
    <source>
        <dbReference type="ARBA" id="ARBA00009903"/>
    </source>
</evidence>
<evidence type="ECO:0000256" key="11">
    <source>
        <dbReference type="ARBA" id="ARBA00022777"/>
    </source>
</evidence>
<comment type="similarity">
    <text evidence="3">Belongs to the protein kinase superfamily. AGC Ser/Thr protein kinase family.</text>
</comment>
<dbReference type="InterPro" id="IPR050839">
    <property type="entry name" value="Rho-assoc_Ser/Thr_Kinase"/>
</dbReference>
<keyword evidence="12 16" id="KW-0067">ATP-binding</keyword>
<feature type="domain" description="Protein kinase" evidence="18">
    <location>
        <begin position="500"/>
        <end position="796"/>
    </location>
</feature>
<feature type="compositionally biased region" description="Basic and acidic residues" evidence="17">
    <location>
        <begin position="67"/>
        <end position="77"/>
    </location>
</feature>
<dbReference type="GO" id="GO:0004674">
    <property type="term" value="F:protein serine/threonine kinase activity"/>
    <property type="evidence" value="ECO:0007669"/>
    <property type="project" value="UniProtKB-KW"/>
</dbReference>
<dbReference type="PROSITE" id="PS00107">
    <property type="entry name" value="PROTEIN_KINASE_ATP"/>
    <property type="match status" value="1"/>
</dbReference>
<evidence type="ECO:0000259" key="19">
    <source>
        <dbReference type="PROSITE" id="PS51285"/>
    </source>
</evidence>
<dbReference type="FunFam" id="1.10.510.10:FF:000057">
    <property type="entry name" value="Non-specific serine/threonine protein kinase"/>
    <property type="match status" value="1"/>
</dbReference>
<feature type="region of interest" description="Disordered" evidence="17">
    <location>
        <begin position="50"/>
        <end position="77"/>
    </location>
</feature>
<organism evidence="20 21">
    <name type="scientific">Parthenolecanium corni</name>
    <dbReference type="NCBI Taxonomy" id="536013"/>
    <lineage>
        <taxon>Eukaryota</taxon>
        <taxon>Metazoa</taxon>
        <taxon>Ecdysozoa</taxon>
        <taxon>Arthropoda</taxon>
        <taxon>Hexapoda</taxon>
        <taxon>Insecta</taxon>
        <taxon>Pterygota</taxon>
        <taxon>Neoptera</taxon>
        <taxon>Paraneoptera</taxon>
        <taxon>Hemiptera</taxon>
        <taxon>Sternorrhyncha</taxon>
        <taxon>Coccoidea</taxon>
        <taxon>Coccidae</taxon>
        <taxon>Parthenolecanium</taxon>
    </lineage>
</organism>
<feature type="compositionally biased region" description="Polar residues" evidence="17">
    <location>
        <begin position="8"/>
        <end position="25"/>
    </location>
</feature>
<evidence type="ECO:0000256" key="13">
    <source>
        <dbReference type="ARBA" id="ARBA00022842"/>
    </source>
</evidence>
<evidence type="ECO:0000256" key="5">
    <source>
        <dbReference type="ARBA" id="ARBA00022490"/>
    </source>
</evidence>
<evidence type="ECO:0000256" key="4">
    <source>
        <dbReference type="ARBA" id="ARBA00012513"/>
    </source>
</evidence>
<dbReference type="GO" id="GO:0046872">
    <property type="term" value="F:metal ion binding"/>
    <property type="evidence" value="ECO:0007669"/>
    <property type="project" value="UniProtKB-KW"/>
</dbReference>
<keyword evidence="8" id="KW-0808">Transferase</keyword>
<protein>
    <recommendedName>
        <fullName evidence="4">non-specific serine/threonine protein kinase</fullName>
        <ecNumber evidence="4">2.7.11.1</ecNumber>
    </recommendedName>
</protein>
<dbReference type="InterPro" id="IPR011009">
    <property type="entry name" value="Kinase-like_dom_sf"/>
</dbReference>
<keyword evidence="5" id="KW-0963">Cytoplasm</keyword>
<comment type="catalytic activity">
    <reaction evidence="15">
        <text>L-seryl-[protein] + ATP = O-phospho-L-seryl-[protein] + ADP + H(+)</text>
        <dbReference type="Rhea" id="RHEA:17989"/>
        <dbReference type="Rhea" id="RHEA-COMP:9863"/>
        <dbReference type="Rhea" id="RHEA-COMP:11604"/>
        <dbReference type="ChEBI" id="CHEBI:15378"/>
        <dbReference type="ChEBI" id="CHEBI:29999"/>
        <dbReference type="ChEBI" id="CHEBI:30616"/>
        <dbReference type="ChEBI" id="CHEBI:83421"/>
        <dbReference type="ChEBI" id="CHEBI:456216"/>
        <dbReference type="EC" id="2.7.11.1"/>
    </reaction>
</comment>
<dbReference type="GO" id="GO:0009653">
    <property type="term" value="P:anatomical structure morphogenesis"/>
    <property type="evidence" value="ECO:0007669"/>
    <property type="project" value="UniProtKB-ARBA"/>
</dbReference>
<dbReference type="PROSITE" id="PS50011">
    <property type="entry name" value="PROTEIN_KINASE_DOM"/>
    <property type="match status" value="1"/>
</dbReference>
<keyword evidence="13" id="KW-0460">Magnesium</keyword>
<dbReference type="SUPFAM" id="SSF56112">
    <property type="entry name" value="Protein kinase-like (PK-like)"/>
    <property type="match status" value="1"/>
</dbReference>
<dbReference type="InterPro" id="IPR000719">
    <property type="entry name" value="Prot_kinase_dom"/>
</dbReference>
<keyword evidence="9" id="KW-0479">Metal-binding</keyword>
<keyword evidence="11" id="KW-0418">Kinase</keyword>
<evidence type="ECO:0000259" key="18">
    <source>
        <dbReference type="PROSITE" id="PS50011"/>
    </source>
</evidence>
<proteinExistence type="inferred from homology"/>
<dbReference type="Gene3D" id="1.10.510.10">
    <property type="entry name" value="Transferase(Phosphotransferase) domain 1"/>
    <property type="match status" value="1"/>
</dbReference>
<dbReference type="InterPro" id="IPR008271">
    <property type="entry name" value="Ser/Thr_kinase_AS"/>
</dbReference>
<dbReference type="CDD" id="cd05598">
    <property type="entry name" value="STKc_LATS"/>
    <property type="match status" value="1"/>
</dbReference>
<evidence type="ECO:0000256" key="15">
    <source>
        <dbReference type="ARBA" id="ARBA00048679"/>
    </source>
</evidence>
<evidence type="ECO:0000313" key="20">
    <source>
        <dbReference type="EMBL" id="KAK7602647.1"/>
    </source>
</evidence>
<evidence type="ECO:0000256" key="6">
    <source>
        <dbReference type="ARBA" id="ARBA00022527"/>
    </source>
</evidence>
<feature type="compositionally biased region" description="Pro residues" evidence="17">
    <location>
        <begin position="157"/>
        <end position="188"/>
    </location>
</feature>
<feature type="region of interest" description="Disordered" evidence="17">
    <location>
        <begin position="143"/>
        <end position="190"/>
    </location>
</feature>
<dbReference type="PANTHER" id="PTHR22988">
    <property type="entry name" value="MYOTONIC DYSTROPHY S/T KINASE-RELATED"/>
    <property type="match status" value="1"/>
</dbReference>
<evidence type="ECO:0000256" key="7">
    <source>
        <dbReference type="ARBA" id="ARBA00022553"/>
    </source>
</evidence>
<dbReference type="GO" id="GO:0048731">
    <property type="term" value="P:system development"/>
    <property type="evidence" value="ECO:0007669"/>
    <property type="project" value="UniProtKB-ARBA"/>
</dbReference>
<comment type="cofactor">
    <cofactor evidence="1">
        <name>Mg(2+)</name>
        <dbReference type="ChEBI" id="CHEBI:18420"/>
    </cofactor>
</comment>
<dbReference type="EC" id="2.7.11.1" evidence="4"/>
<accession>A0AAN9TPU2</accession>
<dbReference type="GO" id="GO:0005524">
    <property type="term" value="F:ATP binding"/>
    <property type="evidence" value="ECO:0007669"/>
    <property type="project" value="UniProtKB-UniRule"/>
</dbReference>
<keyword evidence="21" id="KW-1185">Reference proteome</keyword>
<dbReference type="PROSITE" id="PS51285">
    <property type="entry name" value="AGC_KINASE_CTER"/>
    <property type="match status" value="1"/>
</dbReference>
<dbReference type="FunFam" id="1.10.510.10:FF:000086">
    <property type="entry name" value="Non-specific serine/threonine protein kinase"/>
    <property type="match status" value="1"/>
</dbReference>
<evidence type="ECO:0000256" key="16">
    <source>
        <dbReference type="PROSITE-ProRule" id="PRU10141"/>
    </source>
</evidence>
<dbReference type="Gene3D" id="3.30.200.20">
    <property type="entry name" value="Phosphorylase Kinase, domain 1"/>
    <property type="match status" value="1"/>
</dbReference>
<evidence type="ECO:0000256" key="2">
    <source>
        <dbReference type="ARBA" id="ARBA00004496"/>
    </source>
</evidence>